<dbReference type="EMBL" id="JAJVKT010000022">
    <property type="protein sequence ID" value="MCE7510275.1"/>
    <property type="molecule type" value="Genomic_DNA"/>
</dbReference>
<dbReference type="InterPro" id="IPR010982">
    <property type="entry name" value="Lambda_DNA-bd_dom_sf"/>
</dbReference>
<evidence type="ECO:0000313" key="1">
    <source>
        <dbReference type="EMBL" id="MCE7510275.1"/>
    </source>
</evidence>
<evidence type="ECO:0008006" key="3">
    <source>
        <dbReference type="Google" id="ProtNLM"/>
    </source>
</evidence>
<reference evidence="1" key="1">
    <citation type="submission" date="2022-01" db="EMBL/GenBank/DDBJ databases">
        <authorList>
            <person name="Karlyshev A.V."/>
            <person name="Jaspars M."/>
        </authorList>
    </citation>
    <scope>NUCLEOTIDE SEQUENCE</scope>
    <source>
        <strain evidence="1">AGSA3-2</strain>
    </source>
</reference>
<dbReference type="AlphaFoldDB" id="A0A9Q3W470"/>
<dbReference type="RefSeq" id="WP_233926064.1">
    <property type="nucleotide sequence ID" value="NZ_JAJVKT010000022.1"/>
</dbReference>
<protein>
    <recommendedName>
        <fullName evidence="3">Transcriptional regulator</fullName>
    </recommendedName>
</protein>
<gene>
    <name evidence="1" type="ORF">LZG35_16670</name>
</gene>
<dbReference type="Proteomes" id="UP001107961">
    <property type="component" value="Unassembled WGS sequence"/>
</dbReference>
<dbReference type="Gene3D" id="1.10.260.40">
    <property type="entry name" value="lambda repressor-like DNA-binding domains"/>
    <property type="match status" value="1"/>
</dbReference>
<organism evidence="1 2">
    <name type="scientific">Alloalcanivorax xenomutans</name>
    <dbReference type="NCBI Taxonomy" id="1094342"/>
    <lineage>
        <taxon>Bacteria</taxon>
        <taxon>Pseudomonadati</taxon>
        <taxon>Pseudomonadota</taxon>
        <taxon>Gammaproteobacteria</taxon>
        <taxon>Oceanospirillales</taxon>
        <taxon>Alcanivoracaceae</taxon>
        <taxon>Alloalcanivorax</taxon>
    </lineage>
</organism>
<comment type="caution">
    <text evidence="1">The sequence shown here is derived from an EMBL/GenBank/DDBJ whole genome shotgun (WGS) entry which is preliminary data.</text>
</comment>
<proteinExistence type="predicted"/>
<dbReference type="GO" id="GO:0003677">
    <property type="term" value="F:DNA binding"/>
    <property type="evidence" value="ECO:0007669"/>
    <property type="project" value="InterPro"/>
</dbReference>
<name>A0A9Q3W470_9GAMM</name>
<keyword evidence="2" id="KW-1185">Reference proteome</keyword>
<evidence type="ECO:0000313" key="2">
    <source>
        <dbReference type="Proteomes" id="UP001107961"/>
    </source>
</evidence>
<sequence length="129" mass="14269">MKRTARDKIAKAWGDDAPDWVHALADECDRDSQRSTASRIGYSAGVVSAVLGQCYRGDYTAVEQAVKGALMNAKVWCPVAGELAAHQCSEYQRAPFTPTNPIRVRMFRACRAGCPHSRHTRRESDDADQ</sequence>
<accession>A0A9Q3W470</accession>